<accession>A0A4R3N4P4</accession>
<dbReference type="PROSITE" id="PS00201">
    <property type="entry name" value="FLAVODOXIN"/>
    <property type="match status" value="1"/>
</dbReference>
<comment type="function">
    <text evidence="11">Component of the sulfite reductase complex that catalyzes the 6-electron reduction of sulfite to sulfide. This is one of several activities required for the biosynthesis of L-cysteine from sulfate. The flavoprotein component catalyzes the electron flow from NADPH -&gt; FAD -&gt; FMN to the hemoprotein component.</text>
</comment>
<dbReference type="SUPFAM" id="SSF63380">
    <property type="entry name" value="Riboflavin synthase domain-like"/>
    <property type="match status" value="1"/>
</dbReference>
<dbReference type="InterPro" id="IPR017938">
    <property type="entry name" value="Riboflavin_synthase-like_b-brl"/>
</dbReference>
<dbReference type="GO" id="GO:0005829">
    <property type="term" value="C:cytosol"/>
    <property type="evidence" value="ECO:0007669"/>
    <property type="project" value="TreeGrafter"/>
</dbReference>
<dbReference type="PIRSF" id="PIRSF000207">
    <property type="entry name" value="SiR-FP_CysJ"/>
    <property type="match status" value="1"/>
</dbReference>
<keyword evidence="9 11" id="KW-0198">Cysteine biosynthesis</keyword>
<proteinExistence type="predicted"/>
<evidence type="ECO:0000256" key="10">
    <source>
        <dbReference type="ARBA" id="ARBA00052219"/>
    </source>
</evidence>
<keyword evidence="3 11" id="KW-0285">Flavoprotein</keyword>
<dbReference type="EC" id="1.8.1.2" evidence="11"/>
<dbReference type="PROSITE" id="PS51384">
    <property type="entry name" value="FAD_FR"/>
    <property type="match status" value="1"/>
</dbReference>
<dbReference type="Gene3D" id="3.40.50.360">
    <property type="match status" value="1"/>
</dbReference>
<dbReference type="RefSeq" id="WP_132975315.1">
    <property type="nucleotide sequence ID" value="NZ_SMAO01000001.1"/>
</dbReference>
<dbReference type="InterPro" id="IPR029039">
    <property type="entry name" value="Flavoprotein-like_sf"/>
</dbReference>
<keyword evidence="1 11" id="KW-0813">Transport</keyword>
<evidence type="ECO:0000256" key="4">
    <source>
        <dbReference type="ARBA" id="ARBA00022643"/>
    </source>
</evidence>
<comment type="subunit">
    <text evidence="11">Alpha(8)-beta(8). The alpha component is a flavoprotein, the beta component is a hemoprotein.</text>
</comment>
<feature type="domain" description="Flavodoxin-like" evidence="13">
    <location>
        <begin position="62"/>
        <end position="200"/>
    </location>
</feature>
<dbReference type="PRINTS" id="PR00369">
    <property type="entry name" value="FLAVODOXIN"/>
</dbReference>
<dbReference type="GO" id="GO:0019344">
    <property type="term" value="P:cysteine biosynthetic process"/>
    <property type="evidence" value="ECO:0007669"/>
    <property type="project" value="UniProtKB-KW"/>
</dbReference>
<dbReference type="PRINTS" id="PR00371">
    <property type="entry name" value="FPNCR"/>
</dbReference>
<feature type="binding site" evidence="12">
    <location>
        <begin position="518"/>
        <end position="519"/>
    </location>
    <ligand>
        <name>NADP(+)</name>
        <dbReference type="ChEBI" id="CHEBI:58349"/>
    </ligand>
</feature>
<evidence type="ECO:0000259" key="13">
    <source>
        <dbReference type="PROSITE" id="PS50902"/>
    </source>
</evidence>
<dbReference type="PROSITE" id="PS50902">
    <property type="entry name" value="FLAVODOXIN_LIKE"/>
    <property type="match status" value="1"/>
</dbReference>
<dbReference type="GO" id="GO:0070814">
    <property type="term" value="P:hydrogen sulfide biosynthetic process"/>
    <property type="evidence" value="ECO:0007669"/>
    <property type="project" value="UniProtKB-UniPathway"/>
</dbReference>
<feature type="binding site" evidence="12">
    <location>
        <begin position="115"/>
        <end position="118"/>
    </location>
    <ligand>
        <name>FMN</name>
        <dbReference type="ChEBI" id="CHEBI:58210"/>
    </ligand>
</feature>
<dbReference type="InterPro" id="IPR023173">
    <property type="entry name" value="NADPH_Cyt_P450_Rdtase_alpha"/>
</dbReference>
<gene>
    <name evidence="15" type="ORF">EDC35_101468</name>
</gene>
<dbReference type="InterPro" id="IPR008254">
    <property type="entry name" value="Flavodoxin/NO_synth"/>
</dbReference>
<evidence type="ECO:0000256" key="9">
    <source>
        <dbReference type="ARBA" id="ARBA00023192"/>
    </source>
</evidence>
<feature type="binding site" evidence="12">
    <location>
        <begin position="524"/>
        <end position="528"/>
    </location>
    <ligand>
        <name>NADP(+)</name>
        <dbReference type="ChEBI" id="CHEBI:58349"/>
    </ligand>
</feature>
<dbReference type="InterPro" id="IPR039261">
    <property type="entry name" value="FNR_nucleotide-bd"/>
</dbReference>
<evidence type="ECO:0000256" key="5">
    <source>
        <dbReference type="ARBA" id="ARBA00022827"/>
    </source>
</evidence>
<comment type="caution">
    <text evidence="15">The sequence shown here is derived from an EMBL/GenBank/DDBJ whole genome shotgun (WGS) entry which is preliminary data.</text>
</comment>
<comment type="pathway">
    <text evidence="11">Sulfur metabolism; hydrogen sulfide biosynthesis; hydrogen sulfide from sulfite (NADPH route): step 1/1.</text>
</comment>
<dbReference type="Pfam" id="PF00667">
    <property type="entry name" value="FAD_binding_1"/>
    <property type="match status" value="1"/>
</dbReference>
<dbReference type="Gene3D" id="3.40.50.80">
    <property type="entry name" value="Nucleotide-binding domain of ferredoxin-NADP reductase (FNR) module"/>
    <property type="match status" value="1"/>
</dbReference>
<name>A0A4R3N4P4_9GAMM</name>
<feature type="binding site" evidence="12">
    <location>
        <begin position="418"/>
        <end position="421"/>
    </location>
    <ligand>
        <name>FAD</name>
        <dbReference type="ChEBI" id="CHEBI:57692"/>
    </ligand>
</feature>
<reference evidence="15 16" key="1">
    <citation type="submission" date="2019-03" db="EMBL/GenBank/DDBJ databases">
        <title>Genomic Encyclopedia of Type Strains, Phase IV (KMG-IV): sequencing the most valuable type-strain genomes for metagenomic binning, comparative biology and taxonomic classification.</title>
        <authorList>
            <person name="Goeker M."/>
        </authorList>
    </citation>
    <scope>NUCLEOTIDE SEQUENCE [LARGE SCALE GENOMIC DNA]</scope>
    <source>
        <strain evidence="15 16">DSM 13587</strain>
    </source>
</reference>
<dbReference type="GO" id="GO:0009055">
    <property type="term" value="F:electron transfer activity"/>
    <property type="evidence" value="ECO:0007669"/>
    <property type="project" value="InterPro"/>
</dbReference>
<dbReference type="Gene3D" id="2.40.30.10">
    <property type="entry name" value="Translation factors"/>
    <property type="match status" value="1"/>
</dbReference>
<dbReference type="InterPro" id="IPR003097">
    <property type="entry name" value="CysJ-like_FAD-binding"/>
</dbReference>
<evidence type="ECO:0000313" key="16">
    <source>
        <dbReference type="Proteomes" id="UP000295717"/>
    </source>
</evidence>
<dbReference type="SUPFAM" id="SSF52343">
    <property type="entry name" value="Ferredoxin reductase-like, C-terminal NADP-linked domain"/>
    <property type="match status" value="1"/>
</dbReference>
<keyword evidence="7 11" id="KW-0249">Electron transport</keyword>
<keyword evidence="4 11" id="KW-0288">FMN</keyword>
<dbReference type="NCBIfam" id="TIGR01931">
    <property type="entry name" value="cysJ"/>
    <property type="match status" value="1"/>
</dbReference>
<evidence type="ECO:0000256" key="8">
    <source>
        <dbReference type="ARBA" id="ARBA00023002"/>
    </source>
</evidence>
<dbReference type="FunFam" id="3.40.50.80:FF:000001">
    <property type="entry name" value="NADPH--cytochrome P450 reductase 1"/>
    <property type="match status" value="1"/>
</dbReference>
<feature type="binding site" evidence="12">
    <location>
        <begin position="385"/>
        <end position="388"/>
    </location>
    <ligand>
        <name>FAD</name>
        <dbReference type="ChEBI" id="CHEBI:57692"/>
    </ligand>
</feature>
<dbReference type="InterPro" id="IPR001226">
    <property type="entry name" value="Flavodoxin_CS"/>
</dbReference>
<dbReference type="Pfam" id="PF00175">
    <property type="entry name" value="NAD_binding_1"/>
    <property type="match status" value="1"/>
</dbReference>
<evidence type="ECO:0000256" key="2">
    <source>
        <dbReference type="ARBA" id="ARBA00022605"/>
    </source>
</evidence>
<dbReference type="InterPro" id="IPR001709">
    <property type="entry name" value="Flavoprot_Pyr_Nucl_cyt_Rdtase"/>
</dbReference>
<keyword evidence="2 11" id="KW-0028">Amino-acid biosynthesis</keyword>
<dbReference type="OrthoDB" id="9816402at2"/>
<evidence type="ECO:0000256" key="7">
    <source>
        <dbReference type="ARBA" id="ARBA00022982"/>
    </source>
</evidence>
<evidence type="ECO:0000256" key="6">
    <source>
        <dbReference type="ARBA" id="ARBA00022857"/>
    </source>
</evidence>
<sequence>MALSQLTPLTSPLDERQLTALQTALTGLSPLQIAWVSGYLAGRGAVESIPASVQASAPASGLTILYGSQTGNTRGVAESLAARLHGRGIEPRLLSLGDYKSRDIASERLLLLLVSTHGEGEPPESAQDLFKYLHGKRAPRLESLRYAVLGLGDSSYAQFCQAARAFDVRLRELGAHPLLDLQCGDVDYRETVADWSGRVLELTAGLVESHRAKVIPIHGGKGGEPVAAKSAASGPLVAELIERRRLTTADAVGEVHHLVLAIDPERLRFTPGDALGVWFRNDPVLVDAILTRLQLDGDSPVTLENCDLALREALSEHLDLTQLHPNVVKAWAERSGSDALADLSADGARLRDYAGSRQFVDLITEHPGRLEPSALVGLLQPLRPRLYSIASSQTEIPDEVHLTVSLLRYAVDGRERLGGASGFLARRLREDEPIQIAITENPGFRLPADDDTPLILIGAGTGIAPFRAFLQERAARGARGRHWLIFGNRHYRRDFLYQLDWQAHRKAGRLEQVSVAFSRDQGDKRYVQHRLREQGRDLHAWLQDGAHLYVCGATAMGRAVHEALLDVIAHERGIDHESADDTLNTLRQDGRYQRDLY</sequence>
<evidence type="ECO:0000256" key="3">
    <source>
        <dbReference type="ARBA" id="ARBA00022630"/>
    </source>
</evidence>
<comment type="cofactor">
    <cofactor evidence="11 12">
        <name>FMN</name>
        <dbReference type="ChEBI" id="CHEBI:58210"/>
    </cofactor>
    <text evidence="11 12">Binds 1 FMN per subunit.</text>
</comment>
<dbReference type="EMBL" id="SMAO01000001">
    <property type="protein sequence ID" value="TCT24148.1"/>
    <property type="molecule type" value="Genomic_DNA"/>
</dbReference>
<dbReference type="UniPathway" id="UPA00140">
    <property type="reaction ID" value="UER00207"/>
</dbReference>
<dbReference type="GO" id="GO:0004783">
    <property type="term" value="F:sulfite reductase (NADPH) activity"/>
    <property type="evidence" value="ECO:0007669"/>
    <property type="project" value="UniProtKB-EC"/>
</dbReference>
<dbReference type="Pfam" id="PF00258">
    <property type="entry name" value="Flavodoxin_1"/>
    <property type="match status" value="1"/>
</dbReference>
<comment type="cofactor">
    <cofactor evidence="11 12">
        <name>FAD</name>
        <dbReference type="ChEBI" id="CHEBI:57692"/>
    </cofactor>
    <text evidence="11 12">Binds 1 FAD per subunit.</text>
</comment>
<dbReference type="Proteomes" id="UP000295717">
    <property type="component" value="Unassembled WGS sequence"/>
</dbReference>
<dbReference type="GO" id="GO:0050660">
    <property type="term" value="F:flavin adenine dinucleotide binding"/>
    <property type="evidence" value="ECO:0007669"/>
    <property type="project" value="InterPro"/>
</dbReference>
<feature type="binding site" evidence="12">
    <location>
        <begin position="403"/>
        <end position="405"/>
    </location>
    <ligand>
        <name>FAD</name>
        <dbReference type="ChEBI" id="CHEBI:57692"/>
    </ligand>
</feature>
<evidence type="ECO:0000256" key="11">
    <source>
        <dbReference type="PIRNR" id="PIRNR000207"/>
    </source>
</evidence>
<evidence type="ECO:0000259" key="14">
    <source>
        <dbReference type="PROSITE" id="PS51384"/>
    </source>
</evidence>
<dbReference type="Gene3D" id="1.20.990.10">
    <property type="entry name" value="NADPH-cytochrome p450 Reductase, Chain A, domain 3"/>
    <property type="match status" value="1"/>
</dbReference>
<dbReference type="SUPFAM" id="SSF52218">
    <property type="entry name" value="Flavoproteins"/>
    <property type="match status" value="1"/>
</dbReference>
<dbReference type="InterPro" id="IPR001433">
    <property type="entry name" value="OxRdtase_FAD/NAD-bd"/>
</dbReference>
<feature type="binding site" evidence="12">
    <location>
        <position position="321"/>
    </location>
    <ligand>
        <name>FAD</name>
        <dbReference type="ChEBI" id="CHEBI:57692"/>
    </ligand>
</feature>
<protein>
    <recommendedName>
        <fullName evidence="11">Sulfite reductase [NADPH] flavoprotein alpha-component</fullName>
        <shortName evidence="11">SiR-FP</shortName>
        <ecNumber evidence="11">1.8.1.2</ecNumber>
    </recommendedName>
</protein>
<feature type="domain" description="FAD-binding FR-type" evidence="14">
    <location>
        <begin position="233"/>
        <end position="447"/>
    </location>
</feature>
<evidence type="ECO:0000256" key="1">
    <source>
        <dbReference type="ARBA" id="ARBA00022448"/>
    </source>
</evidence>
<keyword evidence="6 11" id="KW-0521">NADP</keyword>
<dbReference type="InterPro" id="IPR017927">
    <property type="entry name" value="FAD-bd_FR_type"/>
</dbReference>
<dbReference type="PANTHER" id="PTHR19384">
    <property type="entry name" value="NITRIC OXIDE SYNTHASE-RELATED"/>
    <property type="match status" value="1"/>
</dbReference>
<organism evidence="15 16">
    <name type="scientific">Thiobaca trueperi</name>
    <dbReference type="NCBI Taxonomy" id="127458"/>
    <lineage>
        <taxon>Bacteria</taxon>
        <taxon>Pseudomonadati</taxon>
        <taxon>Pseudomonadota</taxon>
        <taxon>Gammaproteobacteria</taxon>
        <taxon>Chromatiales</taxon>
        <taxon>Chromatiaceae</taxon>
        <taxon>Thiobaca</taxon>
    </lineage>
</organism>
<keyword evidence="5 11" id="KW-0274">FAD</keyword>
<dbReference type="InterPro" id="IPR001094">
    <property type="entry name" value="Flavdoxin-like"/>
</dbReference>
<dbReference type="PANTHER" id="PTHR19384:SF128">
    <property type="entry name" value="NADPH OXIDOREDUCTASE A"/>
    <property type="match status" value="1"/>
</dbReference>
<feature type="binding site" evidence="12">
    <location>
        <begin position="151"/>
        <end position="160"/>
    </location>
    <ligand>
        <name>FMN</name>
        <dbReference type="ChEBI" id="CHEBI:58210"/>
    </ligand>
</feature>
<feature type="binding site" evidence="12">
    <location>
        <position position="597"/>
    </location>
    <ligand>
        <name>FAD</name>
        <dbReference type="ChEBI" id="CHEBI:57692"/>
    </ligand>
</feature>
<evidence type="ECO:0000256" key="12">
    <source>
        <dbReference type="PIRSR" id="PIRSR000207-1"/>
    </source>
</evidence>
<keyword evidence="16" id="KW-1185">Reference proteome</keyword>
<dbReference type="AlphaFoldDB" id="A0A4R3N4P4"/>
<keyword evidence="8 11" id="KW-0560">Oxidoreductase</keyword>
<dbReference type="GO" id="GO:0010181">
    <property type="term" value="F:FMN binding"/>
    <property type="evidence" value="ECO:0007669"/>
    <property type="project" value="InterPro"/>
</dbReference>
<comment type="catalytic activity">
    <reaction evidence="10 11">
        <text>hydrogen sulfide + 3 NADP(+) + 3 H2O = sulfite + 3 NADPH + 4 H(+)</text>
        <dbReference type="Rhea" id="RHEA:13801"/>
        <dbReference type="ChEBI" id="CHEBI:15377"/>
        <dbReference type="ChEBI" id="CHEBI:15378"/>
        <dbReference type="ChEBI" id="CHEBI:17359"/>
        <dbReference type="ChEBI" id="CHEBI:29919"/>
        <dbReference type="ChEBI" id="CHEBI:57783"/>
        <dbReference type="ChEBI" id="CHEBI:58349"/>
        <dbReference type="EC" id="1.8.1.2"/>
    </reaction>
</comment>
<evidence type="ECO:0000313" key="15">
    <source>
        <dbReference type="EMBL" id="TCT24148.1"/>
    </source>
</evidence>
<dbReference type="InterPro" id="IPR010199">
    <property type="entry name" value="CysJ"/>
</dbReference>
<feature type="binding site" evidence="12">
    <location>
        <position position="409"/>
    </location>
    <ligand>
        <name>FAD</name>
        <dbReference type="ChEBI" id="CHEBI:57692"/>
    </ligand>
</feature>